<dbReference type="PROSITE" id="PS50850">
    <property type="entry name" value="MFS"/>
    <property type="match status" value="1"/>
</dbReference>
<dbReference type="Proteomes" id="UP000250140">
    <property type="component" value="Unassembled WGS sequence"/>
</dbReference>
<feature type="compositionally biased region" description="Basic and acidic residues" evidence="3">
    <location>
        <begin position="9"/>
        <end position="36"/>
    </location>
</feature>
<feature type="transmembrane region" description="Helical" evidence="4">
    <location>
        <begin position="289"/>
        <end position="312"/>
    </location>
</feature>
<accession>A0A8E2JM41</accession>
<dbReference type="PANTHER" id="PTHR11360:SF130">
    <property type="entry name" value="MAJOR FACILITATOR SUPERFAMILY (MFS) PROFILE DOMAIN-CONTAINING PROTEIN-RELATED"/>
    <property type="match status" value="1"/>
</dbReference>
<evidence type="ECO:0000259" key="5">
    <source>
        <dbReference type="PROSITE" id="PS50850"/>
    </source>
</evidence>
<feature type="transmembrane region" description="Helical" evidence="4">
    <location>
        <begin position="217"/>
        <end position="236"/>
    </location>
</feature>
<evidence type="ECO:0000256" key="4">
    <source>
        <dbReference type="SAM" id="Phobius"/>
    </source>
</evidence>
<feature type="transmembrane region" description="Helical" evidence="4">
    <location>
        <begin position="248"/>
        <end position="268"/>
    </location>
</feature>
<evidence type="ECO:0000313" key="7">
    <source>
        <dbReference type="Proteomes" id="UP000250140"/>
    </source>
</evidence>
<evidence type="ECO:0000313" key="6">
    <source>
        <dbReference type="EMBL" id="OCL02249.1"/>
    </source>
</evidence>
<dbReference type="AlphaFoldDB" id="A0A8E2JM41"/>
<dbReference type="InterPro" id="IPR036259">
    <property type="entry name" value="MFS_trans_sf"/>
</dbReference>
<proteinExistence type="inferred from homology"/>
<organism evidence="6 7">
    <name type="scientific">Glonium stellatum</name>
    <dbReference type="NCBI Taxonomy" id="574774"/>
    <lineage>
        <taxon>Eukaryota</taxon>
        <taxon>Fungi</taxon>
        <taxon>Dikarya</taxon>
        <taxon>Ascomycota</taxon>
        <taxon>Pezizomycotina</taxon>
        <taxon>Dothideomycetes</taxon>
        <taxon>Pleosporomycetidae</taxon>
        <taxon>Gloniales</taxon>
        <taxon>Gloniaceae</taxon>
        <taxon>Glonium</taxon>
    </lineage>
</organism>
<feature type="transmembrane region" description="Helical" evidence="4">
    <location>
        <begin position="156"/>
        <end position="175"/>
    </location>
</feature>
<dbReference type="InterPro" id="IPR050327">
    <property type="entry name" value="Proton-linked_MCT"/>
</dbReference>
<feature type="region of interest" description="Disordered" evidence="3">
    <location>
        <begin position="1"/>
        <end position="38"/>
    </location>
</feature>
<dbReference type="Pfam" id="PF07690">
    <property type="entry name" value="MFS_1"/>
    <property type="match status" value="1"/>
</dbReference>
<evidence type="ECO:0000256" key="1">
    <source>
        <dbReference type="ARBA" id="ARBA00004141"/>
    </source>
</evidence>
<keyword evidence="4" id="KW-0812">Transmembrane</keyword>
<gene>
    <name evidence="6" type="ORF">AOQ84DRAFT_369417</name>
</gene>
<dbReference type="GO" id="GO:0022857">
    <property type="term" value="F:transmembrane transporter activity"/>
    <property type="evidence" value="ECO:0007669"/>
    <property type="project" value="InterPro"/>
</dbReference>
<comment type="similarity">
    <text evidence="2">Belongs to the major facilitator superfamily. Monocarboxylate porter (TC 2.A.1.13) family.</text>
</comment>
<dbReference type="Gene3D" id="1.20.1250.20">
    <property type="entry name" value="MFS general substrate transporter like domains"/>
    <property type="match status" value="2"/>
</dbReference>
<feature type="transmembrane region" description="Helical" evidence="4">
    <location>
        <begin position="382"/>
        <end position="400"/>
    </location>
</feature>
<feature type="transmembrane region" description="Helical" evidence="4">
    <location>
        <begin position="181"/>
        <end position="205"/>
    </location>
</feature>
<feature type="transmembrane region" description="Helical" evidence="4">
    <location>
        <begin position="324"/>
        <end position="344"/>
    </location>
</feature>
<reference evidence="6 7" key="1">
    <citation type="journal article" date="2016" name="Nat. Commun.">
        <title>Ectomycorrhizal ecology is imprinted in the genome of the dominant symbiotic fungus Cenococcum geophilum.</title>
        <authorList>
            <consortium name="DOE Joint Genome Institute"/>
            <person name="Peter M."/>
            <person name="Kohler A."/>
            <person name="Ohm R.A."/>
            <person name="Kuo A."/>
            <person name="Krutzmann J."/>
            <person name="Morin E."/>
            <person name="Arend M."/>
            <person name="Barry K.W."/>
            <person name="Binder M."/>
            <person name="Choi C."/>
            <person name="Clum A."/>
            <person name="Copeland A."/>
            <person name="Grisel N."/>
            <person name="Haridas S."/>
            <person name="Kipfer T."/>
            <person name="LaButti K."/>
            <person name="Lindquist E."/>
            <person name="Lipzen A."/>
            <person name="Maire R."/>
            <person name="Meier B."/>
            <person name="Mihaltcheva S."/>
            <person name="Molinier V."/>
            <person name="Murat C."/>
            <person name="Poggeler S."/>
            <person name="Quandt C.A."/>
            <person name="Sperisen C."/>
            <person name="Tritt A."/>
            <person name="Tisserant E."/>
            <person name="Crous P.W."/>
            <person name="Henrissat B."/>
            <person name="Nehls U."/>
            <person name="Egli S."/>
            <person name="Spatafora J.W."/>
            <person name="Grigoriev I.V."/>
            <person name="Martin F.M."/>
        </authorList>
    </citation>
    <scope>NUCLEOTIDE SEQUENCE [LARGE SCALE GENOMIC DNA]</scope>
    <source>
        <strain evidence="6 7">CBS 207.34</strain>
    </source>
</reference>
<protein>
    <submittedName>
        <fullName evidence="6">MFS general substrate transporter</fullName>
    </submittedName>
</protein>
<dbReference type="SUPFAM" id="SSF103473">
    <property type="entry name" value="MFS general substrate transporter"/>
    <property type="match status" value="1"/>
</dbReference>
<dbReference type="PANTHER" id="PTHR11360">
    <property type="entry name" value="MONOCARBOXYLATE TRANSPORTER"/>
    <property type="match status" value="1"/>
</dbReference>
<keyword evidence="4" id="KW-1133">Transmembrane helix</keyword>
<feature type="domain" description="Major facilitator superfamily (MFS) profile" evidence="5">
    <location>
        <begin position="91"/>
        <end position="473"/>
    </location>
</feature>
<feature type="transmembrane region" description="Helical" evidence="4">
    <location>
        <begin position="421"/>
        <end position="442"/>
    </location>
</feature>
<evidence type="ECO:0000256" key="3">
    <source>
        <dbReference type="SAM" id="MobiDB-lite"/>
    </source>
</evidence>
<feature type="transmembrane region" description="Helical" evidence="4">
    <location>
        <begin position="125"/>
        <end position="144"/>
    </location>
</feature>
<comment type="subcellular location">
    <subcellularLocation>
        <location evidence="1">Membrane</location>
        <topology evidence="1">Multi-pass membrane protein</topology>
    </subcellularLocation>
</comment>
<dbReference type="GO" id="GO:0016020">
    <property type="term" value="C:membrane"/>
    <property type="evidence" value="ECO:0007669"/>
    <property type="project" value="UniProtKB-SubCell"/>
</dbReference>
<dbReference type="InterPro" id="IPR020846">
    <property type="entry name" value="MFS_dom"/>
</dbReference>
<name>A0A8E2JM41_9PEZI</name>
<keyword evidence="4" id="KW-0472">Membrane</keyword>
<feature type="transmembrane region" description="Helical" evidence="4">
    <location>
        <begin position="448"/>
        <end position="470"/>
    </location>
</feature>
<dbReference type="EMBL" id="KV750981">
    <property type="protein sequence ID" value="OCL02249.1"/>
    <property type="molecule type" value="Genomic_DNA"/>
</dbReference>
<feature type="transmembrane region" description="Helical" evidence="4">
    <location>
        <begin position="100"/>
        <end position="119"/>
    </location>
</feature>
<dbReference type="InterPro" id="IPR011701">
    <property type="entry name" value="MFS"/>
</dbReference>
<feature type="transmembrane region" description="Helical" evidence="4">
    <location>
        <begin position="356"/>
        <end position="376"/>
    </location>
</feature>
<sequence>MSLRSHTLGTDEKQEGEAGKRSSVTEHHATKEHQRQDLGFYEDEEIQVTRVYSRSNEAKHNSGGVLTKIITGRSNASLKDPGPPPDGGLKAWTQAFMGHLVLVNTWGVITSFGVFQTYYTSQLGFAPSAVSWIGSIQILGHFFVGTFSGRALDAGYFHWVFIAGMLVECLGVFMTSLCTSYWQLFLAQGLCIGLGCGLQFCPTMSLVTTYFSKRRNLAVAIVASGSASGGLIYPTVVRQLLPRLGFGWTVRIMGFIMLAIGALTASLLKPRLPPRRSGPLIEISAFKETTYSLYCVGTFLSIWGQFFAFYYVGVFGIDVIGVSYPISVNLLLIMNGLGLIGRLIPNYLADLKFGPLNTILPFSFISAIILFAWSSVSSTGRLYAFAATYGFFTAGFQGLFPATLSSLTTDLSKAGVRMGMGFSIAGIAALTGPPLAGALIQAHGGNYLYAQMWGGTVMIVGGLTLIATRISKTGWVLRMRV</sequence>
<evidence type="ECO:0000256" key="2">
    <source>
        <dbReference type="ARBA" id="ARBA00006727"/>
    </source>
</evidence>
<dbReference type="OrthoDB" id="6499973at2759"/>
<keyword evidence="7" id="KW-1185">Reference proteome</keyword>